<gene>
    <name evidence="13" type="ORF">F8388_013573</name>
    <name evidence="14" type="ORF">G4B88_025434</name>
</gene>
<dbReference type="EC" id="2.7.11.1" evidence="2"/>
<evidence type="ECO:0000256" key="10">
    <source>
        <dbReference type="PROSITE-ProRule" id="PRU00076"/>
    </source>
</evidence>
<evidence type="ECO:0000313" key="16">
    <source>
        <dbReference type="Proteomes" id="UP000583929"/>
    </source>
</evidence>
<comment type="subcellular location">
    <subcellularLocation>
        <location evidence="1">Membrane</location>
        <topology evidence="1">Single-pass membrane protein</topology>
    </subcellularLocation>
</comment>
<keyword evidence="10" id="KW-0245">EGF-like domain</keyword>
<keyword evidence="6" id="KW-0472">Membrane</keyword>
<dbReference type="PROSITE" id="PS50948">
    <property type="entry name" value="PAN"/>
    <property type="match status" value="1"/>
</dbReference>
<dbReference type="Gene3D" id="3.50.4.10">
    <property type="entry name" value="Hepatocyte Growth Factor"/>
    <property type="match status" value="1"/>
</dbReference>
<dbReference type="PANTHER" id="PTHR47974">
    <property type="entry name" value="OS07G0415500 PROTEIN"/>
    <property type="match status" value="1"/>
</dbReference>
<dbReference type="Proteomes" id="UP000525078">
    <property type="component" value="Unassembled WGS sequence"/>
</dbReference>
<evidence type="ECO:0000259" key="12">
    <source>
        <dbReference type="PROSITE" id="PS50948"/>
    </source>
</evidence>
<evidence type="ECO:0000256" key="9">
    <source>
        <dbReference type="ARBA" id="ARBA00048679"/>
    </source>
</evidence>
<reference evidence="15 16" key="1">
    <citation type="journal article" date="2020" name="bioRxiv">
        <title>Sequence and annotation of 42 cannabis genomes reveals extensive copy number variation in cannabinoid synthesis and pathogen resistance genes.</title>
        <authorList>
            <person name="Mckernan K.J."/>
            <person name="Helbert Y."/>
            <person name="Kane L.T."/>
            <person name="Ebling H."/>
            <person name="Zhang L."/>
            <person name="Liu B."/>
            <person name="Eaton Z."/>
            <person name="Mclaughlin S."/>
            <person name="Kingan S."/>
            <person name="Baybayan P."/>
            <person name="Concepcion G."/>
            <person name="Jordan M."/>
            <person name="Riva A."/>
            <person name="Barbazuk W."/>
            <person name="Harkins T."/>
        </authorList>
    </citation>
    <scope>NUCLEOTIDE SEQUENCE [LARGE SCALE GENOMIC DNA]</scope>
    <source>
        <strain evidence="15 16">cv. Jamaican Lion 4</strain>
        <strain evidence="14">Father</strain>
        <strain evidence="13">Mother</strain>
        <tissue evidence="13">Leaf</tissue>
    </source>
</reference>
<keyword evidence="3" id="KW-0812">Transmembrane</keyword>
<proteinExistence type="predicted"/>
<keyword evidence="16" id="KW-1185">Reference proteome</keyword>
<evidence type="ECO:0000256" key="6">
    <source>
        <dbReference type="ARBA" id="ARBA00023136"/>
    </source>
</evidence>
<organism evidence="13 15">
    <name type="scientific">Cannabis sativa</name>
    <name type="common">Hemp</name>
    <name type="synonym">Marijuana</name>
    <dbReference type="NCBI Taxonomy" id="3483"/>
    <lineage>
        <taxon>Eukaryota</taxon>
        <taxon>Viridiplantae</taxon>
        <taxon>Streptophyta</taxon>
        <taxon>Embryophyta</taxon>
        <taxon>Tracheophyta</taxon>
        <taxon>Spermatophyta</taxon>
        <taxon>Magnoliopsida</taxon>
        <taxon>eudicotyledons</taxon>
        <taxon>Gunneridae</taxon>
        <taxon>Pentapetalae</taxon>
        <taxon>rosids</taxon>
        <taxon>fabids</taxon>
        <taxon>Rosales</taxon>
        <taxon>Cannabaceae</taxon>
        <taxon>Cannabis</taxon>
    </lineage>
</organism>
<evidence type="ECO:0000256" key="3">
    <source>
        <dbReference type="ARBA" id="ARBA00022692"/>
    </source>
</evidence>
<dbReference type="CDD" id="cd00053">
    <property type="entry name" value="EGF"/>
    <property type="match status" value="1"/>
</dbReference>
<dbReference type="InterPro" id="IPR003609">
    <property type="entry name" value="Pan_app"/>
</dbReference>
<accession>A0A7J6G8R2</accession>
<dbReference type="Gene3D" id="2.10.25.10">
    <property type="entry name" value="Laminin"/>
    <property type="match status" value="1"/>
</dbReference>
<name>A0A7J6G8R2_CANSA</name>
<dbReference type="InterPro" id="IPR000742">
    <property type="entry name" value="EGF"/>
</dbReference>
<evidence type="ECO:0000256" key="5">
    <source>
        <dbReference type="ARBA" id="ARBA00022989"/>
    </source>
</evidence>
<comment type="caution">
    <text evidence="13">The sequence shown here is derived from an EMBL/GenBank/DDBJ whole genome shotgun (WGS) entry which is preliminary data.</text>
</comment>
<dbReference type="GO" id="GO:0048544">
    <property type="term" value="P:recognition of pollen"/>
    <property type="evidence" value="ECO:0007669"/>
    <property type="project" value="InterPro"/>
</dbReference>
<keyword evidence="7" id="KW-1015">Disulfide bond</keyword>
<keyword evidence="4" id="KW-0732">Signal</keyword>
<evidence type="ECO:0000256" key="2">
    <source>
        <dbReference type="ARBA" id="ARBA00012513"/>
    </source>
</evidence>
<dbReference type="PROSITE" id="PS50026">
    <property type="entry name" value="EGF_3"/>
    <property type="match status" value="1"/>
</dbReference>
<comment type="catalytic activity">
    <reaction evidence="9">
        <text>L-seryl-[protein] + ATP = O-phospho-L-seryl-[protein] + ADP + H(+)</text>
        <dbReference type="Rhea" id="RHEA:17989"/>
        <dbReference type="Rhea" id="RHEA-COMP:9863"/>
        <dbReference type="Rhea" id="RHEA-COMP:11604"/>
        <dbReference type="ChEBI" id="CHEBI:15378"/>
        <dbReference type="ChEBI" id="CHEBI:29999"/>
        <dbReference type="ChEBI" id="CHEBI:30616"/>
        <dbReference type="ChEBI" id="CHEBI:83421"/>
        <dbReference type="ChEBI" id="CHEBI:456216"/>
        <dbReference type="EC" id="2.7.11.1"/>
    </reaction>
</comment>
<evidence type="ECO:0000256" key="1">
    <source>
        <dbReference type="ARBA" id="ARBA00004167"/>
    </source>
</evidence>
<dbReference type="Proteomes" id="UP000583929">
    <property type="component" value="Unassembled WGS sequence"/>
</dbReference>
<feature type="domain" description="EGF-like" evidence="11">
    <location>
        <begin position="79"/>
        <end position="117"/>
    </location>
</feature>
<evidence type="ECO:0000256" key="4">
    <source>
        <dbReference type="ARBA" id="ARBA00022729"/>
    </source>
</evidence>
<comment type="catalytic activity">
    <reaction evidence="8">
        <text>L-threonyl-[protein] + ATP = O-phospho-L-threonyl-[protein] + ADP + H(+)</text>
        <dbReference type="Rhea" id="RHEA:46608"/>
        <dbReference type="Rhea" id="RHEA-COMP:11060"/>
        <dbReference type="Rhea" id="RHEA-COMP:11605"/>
        <dbReference type="ChEBI" id="CHEBI:15378"/>
        <dbReference type="ChEBI" id="CHEBI:30013"/>
        <dbReference type="ChEBI" id="CHEBI:30616"/>
        <dbReference type="ChEBI" id="CHEBI:61977"/>
        <dbReference type="ChEBI" id="CHEBI:456216"/>
        <dbReference type="EC" id="2.7.11.1"/>
    </reaction>
</comment>
<dbReference type="InterPro" id="IPR000858">
    <property type="entry name" value="S_locus_glycoprot_dom"/>
</dbReference>
<evidence type="ECO:0000256" key="7">
    <source>
        <dbReference type="ARBA" id="ARBA00023157"/>
    </source>
</evidence>
<dbReference type="EMBL" id="JAATIQ010000026">
    <property type="protein sequence ID" value="KAF4398455.1"/>
    <property type="molecule type" value="Genomic_DNA"/>
</dbReference>
<dbReference type="Pfam" id="PF00024">
    <property type="entry name" value="PAN_1"/>
    <property type="match status" value="1"/>
</dbReference>
<evidence type="ECO:0000313" key="13">
    <source>
        <dbReference type="EMBL" id="KAF4379355.1"/>
    </source>
</evidence>
<feature type="domain" description="Apple" evidence="12">
    <location>
        <begin position="121"/>
        <end position="201"/>
    </location>
</feature>
<evidence type="ECO:0000256" key="8">
    <source>
        <dbReference type="ARBA" id="ARBA00047899"/>
    </source>
</evidence>
<dbReference type="AlphaFoldDB" id="A0A7J6G8R2"/>
<dbReference type="PANTHER" id="PTHR47974:SF6">
    <property type="entry name" value="NON-SPECIFIC SERINE_THREONINE PROTEIN KINASE"/>
    <property type="match status" value="1"/>
</dbReference>
<evidence type="ECO:0000313" key="15">
    <source>
        <dbReference type="Proteomes" id="UP000525078"/>
    </source>
</evidence>
<dbReference type="GO" id="GO:0016020">
    <property type="term" value="C:membrane"/>
    <property type="evidence" value="ECO:0007669"/>
    <property type="project" value="UniProtKB-SubCell"/>
</dbReference>
<keyword evidence="5" id="KW-1133">Transmembrane helix</keyword>
<dbReference type="Pfam" id="PF00954">
    <property type="entry name" value="S_locus_glycop"/>
    <property type="match status" value="1"/>
</dbReference>
<protein>
    <recommendedName>
        <fullName evidence="2">non-specific serine/threonine protein kinase</fullName>
        <ecNumber evidence="2">2.7.11.1</ecNumber>
    </recommendedName>
</protein>
<evidence type="ECO:0000313" key="14">
    <source>
        <dbReference type="EMBL" id="KAF4398455.1"/>
    </source>
</evidence>
<comment type="caution">
    <text evidence="10">Lacks conserved residue(s) required for the propagation of feature annotation.</text>
</comment>
<dbReference type="EMBL" id="JAATIP010000069">
    <property type="protein sequence ID" value="KAF4379355.1"/>
    <property type="molecule type" value="Genomic_DNA"/>
</dbReference>
<dbReference type="GO" id="GO:0004674">
    <property type="term" value="F:protein serine/threonine kinase activity"/>
    <property type="evidence" value="ECO:0007669"/>
    <property type="project" value="UniProtKB-EC"/>
</dbReference>
<sequence>MGTKVSNNNNNNKKYLTKKVKVLPFLELWFGPSYSNSPPATSLPISNFTIQPNTTMSLVFLELVPNEDLREWTEVWHATHELCTIHGTCGANAICTSDGSNSSSCVCPPGFAGDNPKEKGCERKIQIMDLKKTKYIRLDYVNFTTLNEVSLSGATNLSDCELNCTRNRDCLGFMFKYDGRGSCVLKNKNDSDNRLVNVMIF</sequence>
<evidence type="ECO:0000259" key="11">
    <source>
        <dbReference type="PROSITE" id="PS50026"/>
    </source>
</evidence>